<dbReference type="HOGENOM" id="CLU_1949738_0_0_1"/>
<organism evidence="2 3">
    <name type="scientific">Jaapia argillacea MUCL 33604</name>
    <dbReference type="NCBI Taxonomy" id="933084"/>
    <lineage>
        <taxon>Eukaryota</taxon>
        <taxon>Fungi</taxon>
        <taxon>Dikarya</taxon>
        <taxon>Basidiomycota</taxon>
        <taxon>Agaricomycotina</taxon>
        <taxon>Agaricomycetes</taxon>
        <taxon>Agaricomycetidae</taxon>
        <taxon>Jaapiales</taxon>
        <taxon>Jaapiaceae</taxon>
        <taxon>Jaapia</taxon>
    </lineage>
</organism>
<proteinExistence type="predicted"/>
<gene>
    <name evidence="2" type="ORF">JAAARDRAFT_197343</name>
</gene>
<feature type="chain" id="PRO_5001643202" evidence="1">
    <location>
        <begin position="19"/>
        <end position="137"/>
    </location>
</feature>
<accession>A0A067PI78</accession>
<keyword evidence="1" id="KW-0732">Signal</keyword>
<evidence type="ECO:0000313" key="2">
    <source>
        <dbReference type="EMBL" id="KDQ53535.1"/>
    </source>
</evidence>
<dbReference type="Proteomes" id="UP000027265">
    <property type="component" value="Unassembled WGS sequence"/>
</dbReference>
<keyword evidence="3" id="KW-1185">Reference proteome</keyword>
<dbReference type="InParanoid" id="A0A067PI78"/>
<evidence type="ECO:0000256" key="1">
    <source>
        <dbReference type="SAM" id="SignalP"/>
    </source>
</evidence>
<protein>
    <submittedName>
        <fullName evidence="2">Uncharacterized protein</fullName>
    </submittedName>
</protein>
<reference evidence="3" key="1">
    <citation type="journal article" date="2014" name="Proc. Natl. Acad. Sci. U.S.A.">
        <title>Extensive sampling of basidiomycete genomes demonstrates inadequacy of the white-rot/brown-rot paradigm for wood decay fungi.</title>
        <authorList>
            <person name="Riley R."/>
            <person name="Salamov A.A."/>
            <person name="Brown D.W."/>
            <person name="Nagy L.G."/>
            <person name="Floudas D."/>
            <person name="Held B.W."/>
            <person name="Levasseur A."/>
            <person name="Lombard V."/>
            <person name="Morin E."/>
            <person name="Otillar R."/>
            <person name="Lindquist E.A."/>
            <person name="Sun H."/>
            <person name="LaButti K.M."/>
            <person name="Schmutz J."/>
            <person name="Jabbour D."/>
            <person name="Luo H."/>
            <person name="Baker S.E."/>
            <person name="Pisabarro A.G."/>
            <person name="Walton J.D."/>
            <person name="Blanchette R.A."/>
            <person name="Henrissat B."/>
            <person name="Martin F."/>
            <person name="Cullen D."/>
            <person name="Hibbett D.S."/>
            <person name="Grigoriev I.V."/>
        </authorList>
    </citation>
    <scope>NUCLEOTIDE SEQUENCE [LARGE SCALE GENOMIC DNA]</scope>
    <source>
        <strain evidence="3">MUCL 33604</strain>
    </source>
</reference>
<dbReference type="EMBL" id="KL197733">
    <property type="protein sequence ID" value="KDQ53535.1"/>
    <property type="molecule type" value="Genomic_DNA"/>
</dbReference>
<name>A0A067PI78_9AGAM</name>
<dbReference type="AlphaFoldDB" id="A0A067PI78"/>
<evidence type="ECO:0000313" key="3">
    <source>
        <dbReference type="Proteomes" id="UP000027265"/>
    </source>
</evidence>
<feature type="signal peptide" evidence="1">
    <location>
        <begin position="1"/>
        <end position="18"/>
    </location>
</feature>
<sequence>MQPAALVFAAMAFSASFANSVAVASDNSAVKIRADNDAAGNATEASSCGYAKQVDVKFDVNFDGPTFATCRNVPIANYDASSTPYDFAYCKPEFTRCSPYDSSHGSRVCVRNNVFCRAAELYCAKLKGDYYGDGNNC</sequence>